<keyword evidence="1" id="KW-1133">Transmembrane helix</keyword>
<keyword evidence="1" id="KW-0812">Transmembrane</keyword>
<reference evidence="2 3" key="1">
    <citation type="submission" date="2023-11" db="EMBL/GenBank/DDBJ databases">
        <title>Paucibacter sp. nov., isolated from fresh soil in Korea.</title>
        <authorList>
            <person name="Le N.T.T."/>
        </authorList>
    </citation>
    <scope>NUCLEOTIDE SEQUENCE [LARGE SCALE GENOMIC DNA]</scope>
    <source>
        <strain evidence="2 3">R3-3</strain>
    </source>
</reference>
<gene>
    <name evidence="2" type="ORF">SNE35_15090</name>
</gene>
<accession>A0ABU5DKP6</accession>
<keyword evidence="1" id="KW-0472">Membrane</keyword>
<proteinExistence type="predicted"/>
<evidence type="ECO:0000256" key="1">
    <source>
        <dbReference type="SAM" id="Phobius"/>
    </source>
</evidence>
<dbReference type="RefSeq" id="WP_320423736.1">
    <property type="nucleotide sequence ID" value="NZ_JAXCLA010000004.1"/>
</dbReference>
<comment type="caution">
    <text evidence="2">The sequence shown here is derived from an EMBL/GenBank/DDBJ whole genome shotgun (WGS) entry which is preliminary data.</text>
</comment>
<organism evidence="2 3">
    <name type="scientific">Roseateles agri</name>
    <dbReference type="NCBI Taxonomy" id="3098619"/>
    <lineage>
        <taxon>Bacteria</taxon>
        <taxon>Pseudomonadati</taxon>
        <taxon>Pseudomonadota</taxon>
        <taxon>Betaproteobacteria</taxon>
        <taxon>Burkholderiales</taxon>
        <taxon>Sphaerotilaceae</taxon>
        <taxon>Roseateles</taxon>
    </lineage>
</organism>
<feature type="transmembrane region" description="Helical" evidence="1">
    <location>
        <begin position="12"/>
        <end position="37"/>
    </location>
</feature>
<protein>
    <submittedName>
        <fullName evidence="2">Uncharacterized protein</fullName>
    </submittedName>
</protein>
<evidence type="ECO:0000313" key="2">
    <source>
        <dbReference type="EMBL" id="MDY0745844.1"/>
    </source>
</evidence>
<evidence type="ECO:0000313" key="3">
    <source>
        <dbReference type="Proteomes" id="UP001285263"/>
    </source>
</evidence>
<sequence length="405" mass="42613">MPANKPGVRGVALIEALVALLVMAFGMVAVAGLMGTMRRGADLAKQRGDALRMAQQQMEQLRDYGVLMLPATPDYTGQRDYATDIPLSPDAPTALPTQMLDHGNTSYTVTQQVTALPDAPARAVNITIQWLDRANESQFVSIDSFISRADPGLSAALSIAPVYTATQRPPNGKTLLPPGARDLSNGTSALKPQIGGTIAWVFNNLSGMITGVCTVPAGTATSALQLSDLSSCTVTSATYLGGYIRFSATVPPVSDTPNSTALPLHMVLATYSGATTSLPTYQCFDDAPAAAVTTQSFVNYSCIVYPSGTATINGVVNTPVWSAQLDIADITLGGNDWKVCRYSADYDGNGTTGNSEHPLNYSNVYTPLLNQNFLVVKAAQTCPAGHSVDVANGIYSNTVTVQHQP</sequence>
<name>A0ABU5DKP6_9BURK</name>
<dbReference type="EMBL" id="JAXCLA010000004">
    <property type="protein sequence ID" value="MDY0745844.1"/>
    <property type="molecule type" value="Genomic_DNA"/>
</dbReference>
<dbReference type="Proteomes" id="UP001285263">
    <property type="component" value="Unassembled WGS sequence"/>
</dbReference>
<keyword evidence="3" id="KW-1185">Reference proteome</keyword>